<evidence type="ECO:0000313" key="3">
    <source>
        <dbReference type="Proteomes" id="UP000075243"/>
    </source>
</evidence>
<feature type="region of interest" description="Disordered" evidence="1">
    <location>
        <begin position="1"/>
        <end position="22"/>
    </location>
</feature>
<organism evidence="2 3">
    <name type="scientific">Cajanus cajan</name>
    <name type="common">Pigeon pea</name>
    <name type="synonym">Cajanus indicus</name>
    <dbReference type="NCBI Taxonomy" id="3821"/>
    <lineage>
        <taxon>Eukaryota</taxon>
        <taxon>Viridiplantae</taxon>
        <taxon>Streptophyta</taxon>
        <taxon>Embryophyta</taxon>
        <taxon>Tracheophyta</taxon>
        <taxon>Spermatophyta</taxon>
        <taxon>Magnoliopsida</taxon>
        <taxon>eudicotyledons</taxon>
        <taxon>Gunneridae</taxon>
        <taxon>Pentapetalae</taxon>
        <taxon>rosids</taxon>
        <taxon>fabids</taxon>
        <taxon>Fabales</taxon>
        <taxon>Fabaceae</taxon>
        <taxon>Papilionoideae</taxon>
        <taxon>50 kb inversion clade</taxon>
        <taxon>NPAAA clade</taxon>
        <taxon>indigoferoid/millettioid clade</taxon>
        <taxon>Phaseoleae</taxon>
        <taxon>Cajanus</taxon>
    </lineage>
</organism>
<gene>
    <name evidence="2" type="ORF">KK1_038657</name>
</gene>
<proteinExistence type="predicted"/>
<dbReference type="EMBL" id="KQ483865">
    <property type="protein sequence ID" value="KYP40012.1"/>
    <property type="molecule type" value="Genomic_DNA"/>
</dbReference>
<sequence>MKSSKSSHSSTSLEEVGSMHLDEYYQPTPRRVIKEQNVRESRVYLPSFHGKKDVDAYLDWEMKVEQIFSCHQVGEERKVSLATLAFQGQTMC</sequence>
<dbReference type="Gramene" id="C.cajan_38843.t">
    <property type="protein sequence ID" value="C.cajan_38843.t.cds1"/>
    <property type="gene ID" value="C.cajan_38843"/>
</dbReference>
<protein>
    <submittedName>
        <fullName evidence="2">Uncharacterized protein</fullName>
    </submittedName>
</protein>
<keyword evidence="3" id="KW-1185">Reference proteome</keyword>
<evidence type="ECO:0000256" key="1">
    <source>
        <dbReference type="SAM" id="MobiDB-lite"/>
    </source>
</evidence>
<dbReference type="AlphaFoldDB" id="A0A151RBQ8"/>
<accession>A0A151RBQ8</accession>
<dbReference type="Proteomes" id="UP000075243">
    <property type="component" value="Unassembled WGS sequence"/>
</dbReference>
<feature type="compositionally biased region" description="Low complexity" evidence="1">
    <location>
        <begin position="1"/>
        <end position="12"/>
    </location>
</feature>
<reference evidence="2" key="1">
    <citation type="journal article" date="2012" name="Nat. Biotechnol.">
        <title>Draft genome sequence of pigeonpea (Cajanus cajan), an orphan legume crop of resource-poor farmers.</title>
        <authorList>
            <person name="Varshney R.K."/>
            <person name="Chen W."/>
            <person name="Li Y."/>
            <person name="Bharti A.K."/>
            <person name="Saxena R.K."/>
            <person name="Schlueter J.A."/>
            <person name="Donoghue M.T."/>
            <person name="Azam S."/>
            <person name="Fan G."/>
            <person name="Whaley A.M."/>
            <person name="Farmer A.D."/>
            <person name="Sheridan J."/>
            <person name="Iwata A."/>
            <person name="Tuteja R."/>
            <person name="Penmetsa R.V."/>
            <person name="Wu W."/>
            <person name="Upadhyaya H.D."/>
            <person name="Yang S.P."/>
            <person name="Shah T."/>
            <person name="Saxena K.B."/>
            <person name="Michael T."/>
            <person name="McCombie W.R."/>
            <person name="Yang B."/>
            <person name="Zhang G."/>
            <person name="Yang H."/>
            <person name="Wang J."/>
            <person name="Spillane C."/>
            <person name="Cook D.R."/>
            <person name="May G.D."/>
            <person name="Xu X."/>
            <person name="Jackson S.A."/>
        </authorList>
    </citation>
    <scope>NUCLEOTIDE SEQUENCE [LARGE SCALE GENOMIC DNA]</scope>
</reference>
<name>A0A151RBQ8_CAJCA</name>
<evidence type="ECO:0000313" key="2">
    <source>
        <dbReference type="EMBL" id="KYP40012.1"/>
    </source>
</evidence>